<comment type="caution">
    <text evidence="7">The sequence shown here is derived from an EMBL/GenBank/DDBJ whole genome shotgun (WGS) entry which is preliminary data.</text>
</comment>
<gene>
    <name evidence="7" type="ORF">C1I98_18010</name>
</gene>
<keyword evidence="8" id="KW-1185">Reference proteome</keyword>
<dbReference type="PANTHER" id="PTHR10543:SF89">
    <property type="entry name" value="CAROTENOID 9,10(9',10')-CLEAVAGE DIOXYGENASE 1"/>
    <property type="match status" value="1"/>
</dbReference>
<keyword evidence="3 6" id="KW-0560">Oxidoreductase</keyword>
<keyword evidence="4 5" id="KW-0408">Iron</keyword>
<accession>A0A2W2H2P2</accession>
<feature type="binding site" evidence="5">
    <location>
        <position position="203"/>
    </location>
    <ligand>
        <name>Fe cation</name>
        <dbReference type="ChEBI" id="CHEBI:24875"/>
        <note>catalytic</note>
    </ligand>
</feature>
<evidence type="ECO:0000313" key="8">
    <source>
        <dbReference type="Proteomes" id="UP000248544"/>
    </source>
</evidence>
<sequence length="467" mass="50951">MTTAEKNPFRGGYAPVTEEITAFDLPVTGTLPDTLNGRFLRNGPNPLDLDEPRPHLFLGNGMVHGVRIRDGRAEWYRNRWVRSDAVAAALGEEPRPGPRFDGLDSNANTHVIGHAGKTLAMVESGLPIQELTYELDTVGRYDFDGTLPAGFAAHSTVDPHTGDLHAVAYYFGRPDRIQHLVVSPAGRVERAVDIAVKDGPMVHDFALTGKYVVLYDLPVTFSTAALEAGVRLPYAWNEAHPARIGLLPRDGGGEDVRWFDIDPCWVFHTLNGYDDGGRVVIDVVAYDSLFVDARLDGGGPPALERWMIDPAAGSVKRERLDDRAQEFPRIDPRRAGMPHRYGYTVDTEELLVQLPRGAQDLAELPAPAFGAAIIKHDLRGGGQEEHRFPRGSYASEPVFVPADPNADATESAEDDGYVMAYVHNPDRGAADLVILSAQDFAGGPVATVHLPARVPLGFHGNFVFDES</sequence>
<evidence type="ECO:0000256" key="5">
    <source>
        <dbReference type="PIRSR" id="PIRSR604294-1"/>
    </source>
</evidence>
<dbReference type="RefSeq" id="WP_111168617.1">
    <property type="nucleotide sequence ID" value="NZ_POUA01000133.1"/>
</dbReference>
<dbReference type="GO" id="GO:0010436">
    <property type="term" value="F:carotenoid dioxygenase activity"/>
    <property type="evidence" value="ECO:0007669"/>
    <property type="project" value="TreeGrafter"/>
</dbReference>
<comment type="similarity">
    <text evidence="1 6">Belongs to the carotenoid oxygenase family.</text>
</comment>
<keyword evidence="6" id="KW-0223">Dioxygenase</keyword>
<evidence type="ECO:0000313" key="7">
    <source>
        <dbReference type="EMBL" id="PZG43838.1"/>
    </source>
</evidence>
<name>A0A2W2H2P2_9ACTN</name>
<dbReference type="GO" id="GO:0016121">
    <property type="term" value="P:carotene catabolic process"/>
    <property type="evidence" value="ECO:0007669"/>
    <property type="project" value="TreeGrafter"/>
</dbReference>
<evidence type="ECO:0000256" key="6">
    <source>
        <dbReference type="RuleBase" id="RU364048"/>
    </source>
</evidence>
<dbReference type="Pfam" id="PF03055">
    <property type="entry name" value="RPE65"/>
    <property type="match status" value="1"/>
</dbReference>
<dbReference type="Proteomes" id="UP000248544">
    <property type="component" value="Unassembled WGS sequence"/>
</dbReference>
<evidence type="ECO:0000256" key="4">
    <source>
        <dbReference type="ARBA" id="ARBA00023004"/>
    </source>
</evidence>
<organism evidence="7 8">
    <name type="scientific">Spongiactinospora gelatinilytica</name>
    <dbReference type="NCBI Taxonomy" id="2666298"/>
    <lineage>
        <taxon>Bacteria</taxon>
        <taxon>Bacillati</taxon>
        <taxon>Actinomycetota</taxon>
        <taxon>Actinomycetes</taxon>
        <taxon>Streptosporangiales</taxon>
        <taxon>Streptosporangiaceae</taxon>
        <taxon>Spongiactinospora</taxon>
    </lineage>
</organism>
<reference evidence="7 8" key="1">
    <citation type="submission" date="2018-01" db="EMBL/GenBank/DDBJ databases">
        <title>Draft genome sequence of Sphaerisporangium sp. 7K107.</title>
        <authorList>
            <person name="Sahin N."/>
            <person name="Saygin H."/>
            <person name="Ay H."/>
        </authorList>
    </citation>
    <scope>NUCLEOTIDE SEQUENCE [LARGE SCALE GENOMIC DNA]</scope>
    <source>
        <strain evidence="7 8">7K107</strain>
    </source>
</reference>
<dbReference type="EC" id="1.13.11.-" evidence="6"/>
<protein>
    <recommendedName>
        <fullName evidence="6">Dioxygenase</fullName>
        <ecNumber evidence="6">1.13.11.-</ecNumber>
    </recommendedName>
</protein>
<evidence type="ECO:0000256" key="3">
    <source>
        <dbReference type="ARBA" id="ARBA00023002"/>
    </source>
</evidence>
<feature type="binding site" evidence="5">
    <location>
        <position position="459"/>
    </location>
    <ligand>
        <name>Fe cation</name>
        <dbReference type="ChEBI" id="CHEBI:24875"/>
        <note>catalytic</note>
    </ligand>
</feature>
<feature type="binding site" evidence="5">
    <location>
        <position position="154"/>
    </location>
    <ligand>
        <name>Fe cation</name>
        <dbReference type="ChEBI" id="CHEBI:24875"/>
        <note>catalytic</note>
    </ligand>
</feature>
<dbReference type="AlphaFoldDB" id="A0A2W2H2P2"/>
<evidence type="ECO:0000256" key="1">
    <source>
        <dbReference type="ARBA" id="ARBA00006787"/>
    </source>
</evidence>
<proteinExistence type="inferred from homology"/>
<dbReference type="PANTHER" id="PTHR10543">
    <property type="entry name" value="BETA-CAROTENE DIOXYGENASE"/>
    <property type="match status" value="1"/>
</dbReference>
<keyword evidence="2 5" id="KW-0479">Metal-binding</keyword>
<dbReference type="InterPro" id="IPR004294">
    <property type="entry name" value="Carotenoid_Oase"/>
</dbReference>
<dbReference type="EMBL" id="POUA01000133">
    <property type="protein sequence ID" value="PZG43838.1"/>
    <property type="molecule type" value="Genomic_DNA"/>
</dbReference>
<comment type="cofactor">
    <cofactor evidence="5 6">
        <name>Fe(2+)</name>
        <dbReference type="ChEBI" id="CHEBI:29033"/>
    </cofactor>
    <text evidence="5 6">Binds 1 Fe(2+) ion per subunit.</text>
</comment>
<feature type="binding site" evidence="5">
    <location>
        <position position="268"/>
    </location>
    <ligand>
        <name>Fe cation</name>
        <dbReference type="ChEBI" id="CHEBI:24875"/>
        <note>catalytic</note>
    </ligand>
</feature>
<dbReference type="GO" id="GO:0046872">
    <property type="term" value="F:metal ion binding"/>
    <property type="evidence" value="ECO:0007669"/>
    <property type="project" value="UniProtKB-KW"/>
</dbReference>
<evidence type="ECO:0000256" key="2">
    <source>
        <dbReference type="ARBA" id="ARBA00022723"/>
    </source>
</evidence>